<sequence length="221" mass="25311">MTSTGTFDILTYKGVEKDIQRLFAKFASQDRYGRITFDFFDLNGKQVDCEILSLHRLKQAAFGVSVLNMSGNVRSVFVSDSYASLIYFANQFKSRISFDETGFLVVGAKFEQGLLGQAFLEIPKKAKVNTVFSNSILGRIMDCKIQDLIHDRACRYRLAKDLVKVKCQKTNRESTESLFNFSLRTYCISQGIVQTVRTFKPKQKGVESFYHLNQLNWNELN</sequence>
<keyword evidence="2" id="KW-1185">Reference proteome</keyword>
<reference evidence="1 2" key="1">
    <citation type="submission" date="2023-08" db="EMBL/GenBank/DDBJ databases">
        <title>Draft genome sequence of Algoriphagus confluentis.</title>
        <authorList>
            <person name="Takatani N."/>
            <person name="Hosokawa M."/>
            <person name="Sawabe T."/>
        </authorList>
    </citation>
    <scope>NUCLEOTIDE SEQUENCE [LARGE SCALE GENOMIC DNA]</scope>
    <source>
        <strain evidence="1 2">NBRC 111222</strain>
    </source>
</reference>
<dbReference type="RefSeq" id="WP_338222851.1">
    <property type="nucleotide sequence ID" value="NZ_BTPD01000002.1"/>
</dbReference>
<dbReference type="EMBL" id="BTPD01000002">
    <property type="protein sequence ID" value="GMQ28055.1"/>
    <property type="molecule type" value="Genomic_DNA"/>
</dbReference>
<comment type="caution">
    <text evidence="1">The sequence shown here is derived from an EMBL/GenBank/DDBJ whole genome shotgun (WGS) entry which is preliminary data.</text>
</comment>
<organism evidence="1 2">
    <name type="scientific">Algoriphagus confluentis</name>
    <dbReference type="NCBI Taxonomy" id="1697556"/>
    <lineage>
        <taxon>Bacteria</taxon>
        <taxon>Pseudomonadati</taxon>
        <taxon>Bacteroidota</taxon>
        <taxon>Cytophagia</taxon>
        <taxon>Cytophagales</taxon>
        <taxon>Cyclobacteriaceae</taxon>
        <taxon>Algoriphagus</taxon>
    </lineage>
</organism>
<proteinExistence type="predicted"/>
<accession>A0ABQ6PJB2</accession>
<name>A0ABQ6PJB2_9BACT</name>
<gene>
    <name evidence="1" type="ORF">Aconfl_06980</name>
</gene>
<protein>
    <submittedName>
        <fullName evidence="1">Uncharacterized protein</fullName>
    </submittedName>
</protein>
<dbReference type="Proteomes" id="UP001338309">
    <property type="component" value="Unassembled WGS sequence"/>
</dbReference>
<evidence type="ECO:0000313" key="2">
    <source>
        <dbReference type="Proteomes" id="UP001338309"/>
    </source>
</evidence>
<evidence type="ECO:0000313" key="1">
    <source>
        <dbReference type="EMBL" id="GMQ28055.1"/>
    </source>
</evidence>